<organism evidence="6 7">
    <name type="scientific">Roseisalinus antarcticus</name>
    <dbReference type="NCBI Taxonomy" id="254357"/>
    <lineage>
        <taxon>Bacteria</taxon>
        <taxon>Pseudomonadati</taxon>
        <taxon>Pseudomonadota</taxon>
        <taxon>Alphaproteobacteria</taxon>
        <taxon>Rhodobacterales</taxon>
        <taxon>Roseobacteraceae</taxon>
        <taxon>Roseisalinus</taxon>
    </lineage>
</organism>
<sequence length="339" mass="34968">MGGSSESSGFRLNGARFLVIGRAGMDLYADPPGAQVETATRFTTALGGSSANIAIAITRQGGQAALVTRVSDDAVGRFCLNQLDAYGIDRTHVTPVGGEARNSLAIVETRLENTQSVIYRNGAADFAMTSADIEGLDYGGFSALITTGTVLASEPSRSAAFDAFERARAAGLPLIFDIDYRPYSWASDAEATETYARAAAASDVIIGNDVEFGFLAGTGHDGLEKARALVQSGAAIAVYKMGERGAVTLTPEAETRTGIFRTEALKPTGAGDAFMGGFVTALARGLPLPEAVLRGSATAAMVVARVGCAPAMPTTEELDAFLATHPGPSTGESHAHPAP</sequence>
<dbReference type="OrthoDB" id="9792663at2"/>
<keyword evidence="7" id="KW-1185">Reference proteome</keyword>
<dbReference type="InterPro" id="IPR002139">
    <property type="entry name" value="Ribo/fructo_kinase"/>
</dbReference>
<dbReference type="PANTHER" id="PTHR43085:SF49">
    <property type="entry name" value="5-DEHYDRO-2-DEOXYGLUCONOKINASE"/>
    <property type="match status" value="1"/>
</dbReference>
<dbReference type="InterPro" id="IPR030830">
    <property type="entry name" value="Myo_inos_IolC"/>
</dbReference>
<dbReference type="InterPro" id="IPR011611">
    <property type="entry name" value="PfkB_dom"/>
</dbReference>
<dbReference type="CDD" id="cd01166">
    <property type="entry name" value="KdgK"/>
    <property type="match status" value="1"/>
</dbReference>
<dbReference type="PANTHER" id="PTHR43085">
    <property type="entry name" value="HEXOKINASE FAMILY MEMBER"/>
    <property type="match status" value="1"/>
</dbReference>
<dbReference type="RefSeq" id="WP_085879939.1">
    <property type="nucleotide sequence ID" value="NZ_FWFZ01000018.1"/>
</dbReference>
<proteinExistence type="inferred from homology"/>
<evidence type="ECO:0000313" key="7">
    <source>
        <dbReference type="Proteomes" id="UP000193900"/>
    </source>
</evidence>
<keyword evidence="2 4" id="KW-0808">Transferase</keyword>
<dbReference type="GO" id="GO:0006000">
    <property type="term" value="P:fructose metabolic process"/>
    <property type="evidence" value="ECO:0007669"/>
    <property type="project" value="UniProtKB-ARBA"/>
</dbReference>
<dbReference type="Pfam" id="PF00294">
    <property type="entry name" value="PfkB"/>
    <property type="match status" value="1"/>
</dbReference>
<dbReference type="InterPro" id="IPR029056">
    <property type="entry name" value="Ribokinase-like"/>
</dbReference>
<dbReference type="PROSITE" id="PS00584">
    <property type="entry name" value="PFKB_KINASES_2"/>
    <property type="match status" value="1"/>
</dbReference>
<feature type="domain" description="Carbohydrate kinase PfkB" evidence="5">
    <location>
        <begin position="18"/>
        <end position="314"/>
    </location>
</feature>
<dbReference type="InterPro" id="IPR002173">
    <property type="entry name" value="Carboh/pur_kinase_PfkB_CS"/>
</dbReference>
<dbReference type="PRINTS" id="PR00990">
    <property type="entry name" value="RIBOKINASE"/>
</dbReference>
<dbReference type="EC" id="2.7.1.92" evidence="6"/>
<comment type="similarity">
    <text evidence="1 4">Belongs to the carbohydrate kinase PfkB family.</text>
</comment>
<evidence type="ECO:0000256" key="3">
    <source>
        <dbReference type="ARBA" id="ARBA00022777"/>
    </source>
</evidence>
<dbReference type="InterPro" id="IPR050306">
    <property type="entry name" value="PfkB_Carbo_kinase"/>
</dbReference>
<protein>
    <submittedName>
        <fullName evidence="6">5-dehydro-2-deoxygluconokinase</fullName>
        <ecNumber evidence="6">2.7.1.92</ecNumber>
    </submittedName>
</protein>
<evidence type="ECO:0000256" key="1">
    <source>
        <dbReference type="ARBA" id="ARBA00010688"/>
    </source>
</evidence>
<keyword evidence="3 4" id="KW-0418">Kinase</keyword>
<dbReference type="NCBIfam" id="TIGR04382">
    <property type="entry name" value="myo_inos_iolC_N"/>
    <property type="match status" value="1"/>
</dbReference>
<dbReference type="GO" id="GO:0047590">
    <property type="term" value="F:5-dehydro-2-deoxygluconokinase activity"/>
    <property type="evidence" value="ECO:0007669"/>
    <property type="project" value="UniProtKB-EC"/>
</dbReference>
<dbReference type="AlphaFoldDB" id="A0A1Y5TNB6"/>
<dbReference type="GO" id="GO:0008865">
    <property type="term" value="F:fructokinase activity"/>
    <property type="evidence" value="ECO:0007669"/>
    <property type="project" value="UniProtKB-ARBA"/>
</dbReference>
<evidence type="ECO:0000256" key="2">
    <source>
        <dbReference type="ARBA" id="ARBA00022679"/>
    </source>
</evidence>
<dbReference type="EMBL" id="FWFZ01000018">
    <property type="protein sequence ID" value="SLN66180.1"/>
    <property type="molecule type" value="Genomic_DNA"/>
</dbReference>
<dbReference type="Gene3D" id="3.40.1190.20">
    <property type="match status" value="1"/>
</dbReference>
<accession>A0A1Y5TNB6</accession>
<gene>
    <name evidence="6" type="primary">iolC_3</name>
    <name evidence="6" type="ORF">ROA7023_03137</name>
</gene>
<evidence type="ECO:0000259" key="5">
    <source>
        <dbReference type="Pfam" id="PF00294"/>
    </source>
</evidence>
<evidence type="ECO:0000256" key="4">
    <source>
        <dbReference type="RuleBase" id="RU003704"/>
    </source>
</evidence>
<dbReference type="Proteomes" id="UP000193900">
    <property type="component" value="Unassembled WGS sequence"/>
</dbReference>
<name>A0A1Y5TNB6_9RHOB</name>
<evidence type="ECO:0000313" key="6">
    <source>
        <dbReference type="EMBL" id="SLN66180.1"/>
    </source>
</evidence>
<reference evidence="6 7" key="1">
    <citation type="submission" date="2017-03" db="EMBL/GenBank/DDBJ databases">
        <authorList>
            <person name="Afonso C.L."/>
            <person name="Miller P.J."/>
            <person name="Scott M.A."/>
            <person name="Spackman E."/>
            <person name="Goraichik I."/>
            <person name="Dimitrov K.M."/>
            <person name="Suarez D.L."/>
            <person name="Swayne D.E."/>
        </authorList>
    </citation>
    <scope>NUCLEOTIDE SEQUENCE [LARGE SCALE GENOMIC DNA]</scope>
    <source>
        <strain evidence="6 7">CECT 7023</strain>
    </source>
</reference>
<dbReference type="SUPFAM" id="SSF53613">
    <property type="entry name" value="Ribokinase-like"/>
    <property type="match status" value="1"/>
</dbReference>